<accession>K1QYT1</accession>
<evidence type="ECO:0000313" key="1">
    <source>
        <dbReference type="EMBL" id="EKC38858.1"/>
    </source>
</evidence>
<dbReference type="HOGENOM" id="CLU_1549128_0_0_1"/>
<dbReference type="Gene3D" id="2.60.120.260">
    <property type="entry name" value="Galactose-binding domain-like"/>
    <property type="match status" value="1"/>
</dbReference>
<reference evidence="1" key="1">
    <citation type="journal article" date="2012" name="Nature">
        <title>The oyster genome reveals stress adaptation and complexity of shell formation.</title>
        <authorList>
            <person name="Zhang G."/>
            <person name="Fang X."/>
            <person name="Guo X."/>
            <person name="Li L."/>
            <person name="Luo R."/>
            <person name="Xu F."/>
            <person name="Yang P."/>
            <person name="Zhang L."/>
            <person name="Wang X."/>
            <person name="Qi H."/>
            <person name="Xiong Z."/>
            <person name="Que H."/>
            <person name="Xie Y."/>
            <person name="Holland P.W."/>
            <person name="Paps J."/>
            <person name="Zhu Y."/>
            <person name="Wu F."/>
            <person name="Chen Y."/>
            <person name="Wang J."/>
            <person name="Peng C."/>
            <person name="Meng J."/>
            <person name="Yang L."/>
            <person name="Liu J."/>
            <person name="Wen B."/>
            <person name="Zhang N."/>
            <person name="Huang Z."/>
            <person name="Zhu Q."/>
            <person name="Feng Y."/>
            <person name="Mount A."/>
            <person name="Hedgecock D."/>
            <person name="Xu Z."/>
            <person name="Liu Y."/>
            <person name="Domazet-Loso T."/>
            <person name="Du Y."/>
            <person name="Sun X."/>
            <person name="Zhang S."/>
            <person name="Liu B."/>
            <person name="Cheng P."/>
            <person name="Jiang X."/>
            <person name="Li J."/>
            <person name="Fan D."/>
            <person name="Wang W."/>
            <person name="Fu W."/>
            <person name="Wang T."/>
            <person name="Wang B."/>
            <person name="Zhang J."/>
            <person name="Peng Z."/>
            <person name="Li Y."/>
            <person name="Li N."/>
            <person name="Wang J."/>
            <person name="Chen M."/>
            <person name="He Y."/>
            <person name="Tan F."/>
            <person name="Song X."/>
            <person name="Zheng Q."/>
            <person name="Huang R."/>
            <person name="Yang H."/>
            <person name="Du X."/>
            <person name="Chen L."/>
            <person name="Yang M."/>
            <person name="Gaffney P.M."/>
            <person name="Wang S."/>
            <person name="Luo L."/>
            <person name="She Z."/>
            <person name="Ming Y."/>
            <person name="Huang W."/>
            <person name="Zhang S."/>
            <person name="Huang B."/>
            <person name="Zhang Y."/>
            <person name="Qu T."/>
            <person name="Ni P."/>
            <person name="Miao G."/>
            <person name="Wang J."/>
            <person name="Wang Q."/>
            <person name="Steinberg C.E."/>
            <person name="Wang H."/>
            <person name="Li N."/>
            <person name="Qian L."/>
            <person name="Zhang G."/>
            <person name="Li Y."/>
            <person name="Yang H."/>
            <person name="Liu X."/>
            <person name="Wang J."/>
            <person name="Yin Y."/>
            <person name="Wang J."/>
        </authorList>
    </citation>
    <scope>NUCLEOTIDE SEQUENCE [LARGE SCALE GENOMIC DNA]</scope>
    <source>
        <strain evidence="1">05x7-T-G4-1.051#20</strain>
    </source>
</reference>
<name>K1QYT1_MAGGI</name>
<evidence type="ECO:0008006" key="2">
    <source>
        <dbReference type="Google" id="ProtNLM"/>
    </source>
</evidence>
<dbReference type="InParanoid" id="K1QYT1"/>
<dbReference type="AlphaFoldDB" id="K1QYT1"/>
<gene>
    <name evidence="1" type="ORF">CGI_10007939</name>
</gene>
<dbReference type="EMBL" id="JH818895">
    <property type="protein sequence ID" value="EKC38858.1"/>
    <property type="molecule type" value="Genomic_DNA"/>
</dbReference>
<organism evidence="1">
    <name type="scientific">Magallana gigas</name>
    <name type="common">Pacific oyster</name>
    <name type="synonym">Crassostrea gigas</name>
    <dbReference type="NCBI Taxonomy" id="29159"/>
    <lineage>
        <taxon>Eukaryota</taxon>
        <taxon>Metazoa</taxon>
        <taxon>Spiralia</taxon>
        <taxon>Lophotrochozoa</taxon>
        <taxon>Mollusca</taxon>
        <taxon>Bivalvia</taxon>
        <taxon>Autobranchia</taxon>
        <taxon>Pteriomorphia</taxon>
        <taxon>Ostreida</taxon>
        <taxon>Ostreoidea</taxon>
        <taxon>Ostreidae</taxon>
        <taxon>Magallana</taxon>
    </lineage>
</organism>
<sequence length="173" mass="19534">MLFSSDIYIENRFKRDANLEDDDSDDVMEVFPLKLDPSFDPDFIPPDSGTTEFSSLTRESMDHQCFEQIKMYEVFHEPEDFQEVSVVQKIGQLVCPNNCSANGDCNEGICKCNGSYAGIDCSHDRSTPPSNLTLPEQGLCKTSKRACAKTNVYGVFISQTVFAKLEEFKIREN</sequence>
<proteinExistence type="predicted"/>
<protein>
    <recommendedName>
        <fullName evidence="2">EGF-like domain-containing protein</fullName>
    </recommendedName>
</protein>